<evidence type="ECO:0000313" key="2">
    <source>
        <dbReference type="EMBL" id="GIQ88643.1"/>
    </source>
</evidence>
<sequence length="510" mass="54823">MDADTLNKIMGTFSNKLGRCVTLIEATPDGYRFVFRSPLGASHVRPGDLMSKITLYEGSFSEVDLHETEKMALVFAPAIVQGAAKLFTDMHIPQATVSFPPPPGQRGRERHGQRQSRGALTVTAKHRAVVSLTLHVVLEPPGDEPTDDPGSGRNMAHSIHTPGHERGQQSRLQDSGDTRQQGRGRDDTTPAGRERGRSQSPEAAGLGGGMDMADMGGGFTPHPPRERERERERGRGSGREGQHPRGQRDTPLRSHLSGTPGPGYHTTRVTGYSSQTDPSYTGGVQRQVHPAQGLSNYMEGLVDAAGQSPPYRDQRERERDRGSDRDRDRGRDLSMGDDDIPVRPRTPEPSSYNGPRIESSVPPGYSRSQSVLPVNNNRPMGMDDIFQDPEGAQQLSGALSLGLDSHLDLGLGLGGGLRSDTHGLGDTGLGGREMDGEMPMPSNLGGGVDQYSYQSMQPDTRLSQMDEDEGDRAKQRQAPSTPGAGSLAANLAAAALADTPGVAPPSKRRM</sequence>
<dbReference type="AlphaFoldDB" id="A0A9K3D7I1"/>
<dbReference type="EMBL" id="BDIP01004255">
    <property type="protein sequence ID" value="GIQ88643.1"/>
    <property type="molecule type" value="Genomic_DNA"/>
</dbReference>
<feature type="region of interest" description="Disordered" evidence="1">
    <location>
        <begin position="425"/>
        <end position="510"/>
    </location>
</feature>
<proteinExistence type="predicted"/>
<feature type="compositionally biased region" description="Polar residues" evidence="1">
    <location>
        <begin position="366"/>
        <end position="378"/>
    </location>
</feature>
<feature type="compositionally biased region" description="Polar residues" evidence="1">
    <location>
        <begin position="169"/>
        <end position="181"/>
    </location>
</feature>
<feature type="region of interest" description="Disordered" evidence="1">
    <location>
        <begin position="94"/>
        <end position="122"/>
    </location>
</feature>
<feature type="compositionally biased region" description="Low complexity" evidence="1">
    <location>
        <begin position="482"/>
        <end position="501"/>
    </location>
</feature>
<feature type="compositionally biased region" description="Gly residues" evidence="1">
    <location>
        <begin position="205"/>
        <end position="219"/>
    </location>
</feature>
<protein>
    <submittedName>
        <fullName evidence="2">Uncharacterized protein</fullName>
    </submittedName>
</protein>
<organism evidence="2 3">
    <name type="scientific">Kipferlia bialata</name>
    <dbReference type="NCBI Taxonomy" id="797122"/>
    <lineage>
        <taxon>Eukaryota</taxon>
        <taxon>Metamonada</taxon>
        <taxon>Carpediemonas-like organisms</taxon>
        <taxon>Kipferlia</taxon>
    </lineage>
</organism>
<feature type="compositionally biased region" description="Polar residues" evidence="1">
    <location>
        <begin position="267"/>
        <end position="284"/>
    </location>
</feature>
<comment type="caution">
    <text evidence="2">The sequence shown here is derived from an EMBL/GenBank/DDBJ whole genome shotgun (WGS) entry which is preliminary data.</text>
</comment>
<dbReference type="Proteomes" id="UP000265618">
    <property type="component" value="Unassembled WGS sequence"/>
</dbReference>
<feature type="region of interest" description="Disordered" evidence="1">
    <location>
        <begin position="135"/>
        <end position="382"/>
    </location>
</feature>
<keyword evidence="3" id="KW-1185">Reference proteome</keyword>
<feature type="compositionally biased region" description="Polar residues" evidence="1">
    <location>
        <begin position="451"/>
        <end position="463"/>
    </location>
</feature>
<reference evidence="2 3" key="1">
    <citation type="journal article" date="2018" name="PLoS ONE">
        <title>The draft genome of Kipferlia bialata reveals reductive genome evolution in fornicate parasites.</title>
        <authorList>
            <person name="Tanifuji G."/>
            <person name="Takabayashi S."/>
            <person name="Kume K."/>
            <person name="Takagi M."/>
            <person name="Nakayama T."/>
            <person name="Kamikawa R."/>
            <person name="Inagaki Y."/>
            <person name="Hashimoto T."/>
        </authorList>
    </citation>
    <scope>NUCLEOTIDE SEQUENCE [LARGE SCALE GENOMIC DNA]</scope>
    <source>
        <strain evidence="2">NY0173</strain>
    </source>
</reference>
<feature type="compositionally biased region" description="Basic and acidic residues" evidence="1">
    <location>
        <begin position="223"/>
        <end position="252"/>
    </location>
</feature>
<accession>A0A9K3D7I1</accession>
<gene>
    <name evidence="2" type="ORF">KIPB_010940</name>
</gene>
<feature type="compositionally biased region" description="Basic and acidic residues" evidence="1">
    <location>
        <begin position="183"/>
        <end position="197"/>
    </location>
</feature>
<evidence type="ECO:0000256" key="1">
    <source>
        <dbReference type="SAM" id="MobiDB-lite"/>
    </source>
</evidence>
<name>A0A9K3D7I1_9EUKA</name>
<evidence type="ECO:0000313" key="3">
    <source>
        <dbReference type="Proteomes" id="UP000265618"/>
    </source>
</evidence>
<feature type="compositionally biased region" description="Basic and acidic residues" evidence="1">
    <location>
        <begin position="312"/>
        <end position="346"/>
    </location>
</feature>